<dbReference type="OrthoDB" id="185373at2759"/>
<name>A0A8J5THB0_ZIZPA</name>
<evidence type="ECO:0008006" key="5">
    <source>
        <dbReference type="Google" id="ProtNLM"/>
    </source>
</evidence>
<dbReference type="Proteomes" id="UP000729402">
    <property type="component" value="Unassembled WGS sequence"/>
</dbReference>
<sequence length="566" mass="61726">MMAAATATAAAAAAAAAASASSRKPLATSTSPMPARFSVVLCLRLPHHHPLRRLFHGPSDGPPPQLPSPSQASELWIAKALAAATLLRPHHLPAFRPLSPSPLAAAAALRLAPCASSALSIFTALHYSPLFIPPSAHSYQHVIVLLCKSARQADALQLFDQMTTHCGYFPDARFLSFLVNSCTCANLLDASAALLSKASQFGCRVEAHAYNKLMSLLIGYGRMHDAVALFERWVHDGVYSPDVWSFNVVIKGVCRVGDVQKALKLVERMNEFGCSPDTVTHNILVDGLCRVNQVDKGRQVLRRLQTDGVFMPNVVTFTSVISGYCKSGKMEDAMAVYNDMVESGMVPNTVTYNVLINGYGKVGDIGSAVAVYQQMMLRRCHPDVVTFSSLIDGYCRCGKLDDALRIWNEMAQHHIQPNVYTFSIVIHSLCKQNRSEEAVGLLNELNMRSDIAPQAFIYNPVIDVLCKCGKVDEANLIQKGMEEKGCLPDKYTYTSLIIGYCMKNRISEAITFLHKMVETGCSPDNITINCFISCLLKAGMPNEVDHVMFIASGGALSSQKMPSHVR</sequence>
<dbReference type="AlphaFoldDB" id="A0A8J5THB0"/>
<dbReference type="Pfam" id="PF01535">
    <property type="entry name" value="PPR"/>
    <property type="match status" value="1"/>
</dbReference>
<reference evidence="3" key="1">
    <citation type="journal article" date="2021" name="bioRxiv">
        <title>Whole Genome Assembly and Annotation of Northern Wild Rice, Zizania palustris L., Supports a Whole Genome Duplication in the Zizania Genus.</title>
        <authorList>
            <person name="Haas M."/>
            <person name="Kono T."/>
            <person name="Macchietto M."/>
            <person name="Millas R."/>
            <person name="McGilp L."/>
            <person name="Shao M."/>
            <person name="Duquette J."/>
            <person name="Hirsch C.N."/>
            <person name="Kimball J."/>
        </authorList>
    </citation>
    <scope>NUCLEOTIDE SEQUENCE</scope>
    <source>
        <tissue evidence="3">Fresh leaf tissue</tissue>
    </source>
</reference>
<dbReference type="InterPro" id="IPR002885">
    <property type="entry name" value="PPR_rpt"/>
</dbReference>
<reference evidence="3" key="2">
    <citation type="submission" date="2021-02" db="EMBL/GenBank/DDBJ databases">
        <authorList>
            <person name="Kimball J.A."/>
            <person name="Haas M.W."/>
            <person name="Macchietto M."/>
            <person name="Kono T."/>
            <person name="Duquette J."/>
            <person name="Shao M."/>
        </authorList>
    </citation>
    <scope>NUCLEOTIDE SEQUENCE</scope>
    <source>
        <tissue evidence="3">Fresh leaf tissue</tissue>
    </source>
</reference>
<evidence type="ECO:0000313" key="3">
    <source>
        <dbReference type="EMBL" id="KAG8082239.1"/>
    </source>
</evidence>
<feature type="repeat" description="PPR" evidence="2">
    <location>
        <begin position="454"/>
        <end position="488"/>
    </location>
</feature>
<feature type="repeat" description="PPR" evidence="2">
    <location>
        <begin position="313"/>
        <end position="347"/>
    </location>
</feature>
<feature type="repeat" description="PPR" evidence="2">
    <location>
        <begin position="242"/>
        <end position="276"/>
    </location>
</feature>
<evidence type="ECO:0000256" key="2">
    <source>
        <dbReference type="PROSITE-ProRule" id="PRU00708"/>
    </source>
</evidence>
<dbReference type="NCBIfam" id="TIGR00756">
    <property type="entry name" value="PPR"/>
    <property type="match status" value="8"/>
</dbReference>
<dbReference type="PANTHER" id="PTHR47938:SF34">
    <property type="entry name" value="EXPRESSED PROTEIN"/>
    <property type="match status" value="1"/>
</dbReference>
<dbReference type="GO" id="GO:0003729">
    <property type="term" value="F:mRNA binding"/>
    <property type="evidence" value="ECO:0007669"/>
    <property type="project" value="TreeGrafter"/>
</dbReference>
<feature type="repeat" description="PPR" evidence="2">
    <location>
        <begin position="418"/>
        <end position="453"/>
    </location>
</feature>
<comment type="caution">
    <text evidence="3">The sequence shown here is derived from an EMBL/GenBank/DDBJ whole genome shotgun (WGS) entry which is preliminary data.</text>
</comment>
<dbReference type="PROSITE" id="PS51375">
    <property type="entry name" value="PPR"/>
    <property type="match status" value="8"/>
</dbReference>
<evidence type="ECO:0000313" key="4">
    <source>
        <dbReference type="Proteomes" id="UP000729402"/>
    </source>
</evidence>
<dbReference type="EMBL" id="JAAALK010000086">
    <property type="protein sequence ID" value="KAG8082239.1"/>
    <property type="molecule type" value="Genomic_DNA"/>
</dbReference>
<gene>
    <name evidence="3" type="ORF">GUJ93_ZPchr0014g47616</name>
</gene>
<accession>A0A8J5THB0</accession>
<comment type="similarity">
    <text evidence="1">Belongs to the PPR family. P subfamily.</text>
</comment>
<feature type="repeat" description="PPR" evidence="2">
    <location>
        <begin position="489"/>
        <end position="523"/>
    </location>
</feature>
<feature type="repeat" description="PPR" evidence="2">
    <location>
        <begin position="383"/>
        <end position="417"/>
    </location>
</feature>
<dbReference type="PANTHER" id="PTHR47938">
    <property type="entry name" value="RESPIRATORY COMPLEX I CHAPERONE (CIA84), PUTATIVE (AFU_ORTHOLOGUE AFUA_2G06020)-RELATED"/>
    <property type="match status" value="1"/>
</dbReference>
<keyword evidence="4" id="KW-1185">Reference proteome</keyword>
<evidence type="ECO:0000256" key="1">
    <source>
        <dbReference type="ARBA" id="ARBA00007626"/>
    </source>
</evidence>
<organism evidence="3 4">
    <name type="scientific">Zizania palustris</name>
    <name type="common">Northern wild rice</name>
    <dbReference type="NCBI Taxonomy" id="103762"/>
    <lineage>
        <taxon>Eukaryota</taxon>
        <taxon>Viridiplantae</taxon>
        <taxon>Streptophyta</taxon>
        <taxon>Embryophyta</taxon>
        <taxon>Tracheophyta</taxon>
        <taxon>Spermatophyta</taxon>
        <taxon>Magnoliopsida</taxon>
        <taxon>Liliopsida</taxon>
        <taxon>Poales</taxon>
        <taxon>Poaceae</taxon>
        <taxon>BOP clade</taxon>
        <taxon>Oryzoideae</taxon>
        <taxon>Oryzeae</taxon>
        <taxon>Zizaniinae</taxon>
        <taxon>Zizania</taxon>
    </lineage>
</organism>
<feature type="repeat" description="PPR" evidence="2">
    <location>
        <begin position="277"/>
        <end position="311"/>
    </location>
</feature>
<feature type="repeat" description="PPR" evidence="2">
    <location>
        <begin position="348"/>
        <end position="382"/>
    </location>
</feature>
<dbReference type="Pfam" id="PF13041">
    <property type="entry name" value="PPR_2"/>
    <property type="match status" value="4"/>
</dbReference>
<proteinExistence type="inferred from homology"/>
<protein>
    <recommendedName>
        <fullName evidence="5">Pentatricopeptide repeat-containing protein</fullName>
    </recommendedName>
</protein>